<accession>A0ABS3N6V2</accession>
<gene>
    <name evidence="1" type="ORF">I7822_19320</name>
</gene>
<keyword evidence="2" id="KW-1185">Reference proteome</keyword>
<organism evidence="1 2">
    <name type="scientific">Metabacillus bambusae</name>
    <dbReference type="NCBI Taxonomy" id="2795218"/>
    <lineage>
        <taxon>Bacteria</taxon>
        <taxon>Bacillati</taxon>
        <taxon>Bacillota</taxon>
        <taxon>Bacilli</taxon>
        <taxon>Bacillales</taxon>
        <taxon>Bacillaceae</taxon>
        <taxon>Metabacillus</taxon>
    </lineage>
</organism>
<dbReference type="EMBL" id="JAGDEL010000017">
    <property type="protein sequence ID" value="MBO1513775.1"/>
    <property type="molecule type" value="Genomic_DNA"/>
</dbReference>
<protein>
    <submittedName>
        <fullName evidence="1">Uncharacterized protein</fullName>
    </submittedName>
</protein>
<evidence type="ECO:0000313" key="1">
    <source>
        <dbReference type="EMBL" id="MBO1513775.1"/>
    </source>
</evidence>
<proteinExistence type="predicted"/>
<sequence length="95" mass="10888">MELKLAKTVQTVLDYVEYLTGKGFILGEDAYGFIQFGKHYTNSQDEIVNIAIELTLKIQKEFDGAFFISLLEMLDKEAISNRKQAIRHVKSLNLM</sequence>
<dbReference type="InterPro" id="IPR046126">
    <property type="entry name" value="DUF6123"/>
</dbReference>
<evidence type="ECO:0000313" key="2">
    <source>
        <dbReference type="Proteomes" id="UP000663981"/>
    </source>
</evidence>
<name>A0ABS3N6V2_9BACI</name>
<comment type="caution">
    <text evidence="1">The sequence shown here is derived from an EMBL/GenBank/DDBJ whole genome shotgun (WGS) entry which is preliminary data.</text>
</comment>
<dbReference type="Proteomes" id="UP000663981">
    <property type="component" value="Unassembled WGS sequence"/>
</dbReference>
<dbReference type="Pfam" id="PF19618">
    <property type="entry name" value="DUF6123"/>
    <property type="match status" value="1"/>
</dbReference>
<reference evidence="1 2" key="1">
    <citation type="submission" date="2021-03" db="EMBL/GenBank/DDBJ databases">
        <title>Whole genome sequence of Metabacillus bambusae BG109.</title>
        <authorList>
            <person name="Jeong J.W."/>
        </authorList>
    </citation>
    <scope>NUCLEOTIDE SEQUENCE [LARGE SCALE GENOMIC DNA]</scope>
    <source>
        <strain evidence="1 2">BG109</strain>
    </source>
</reference>